<protein>
    <recommendedName>
        <fullName evidence="3">DinB family protein</fullName>
    </recommendedName>
</protein>
<organism evidence="1 2">
    <name type="scientific">Micromonospora violae</name>
    <dbReference type="NCBI Taxonomy" id="1278207"/>
    <lineage>
        <taxon>Bacteria</taxon>
        <taxon>Bacillati</taxon>
        <taxon>Actinomycetota</taxon>
        <taxon>Actinomycetes</taxon>
        <taxon>Micromonosporales</taxon>
        <taxon>Micromonosporaceae</taxon>
        <taxon>Micromonospora</taxon>
    </lineage>
</organism>
<evidence type="ECO:0008006" key="3">
    <source>
        <dbReference type="Google" id="ProtNLM"/>
    </source>
</evidence>
<evidence type="ECO:0000313" key="2">
    <source>
        <dbReference type="Proteomes" id="UP000293781"/>
    </source>
</evidence>
<name>A0A4Q7UC02_9ACTN</name>
<dbReference type="AlphaFoldDB" id="A0A4Q7UC02"/>
<dbReference type="Proteomes" id="UP000293781">
    <property type="component" value="Unassembled WGS sequence"/>
</dbReference>
<dbReference type="OrthoDB" id="3826178at2"/>
<evidence type="ECO:0000313" key="1">
    <source>
        <dbReference type="EMBL" id="RZT78697.1"/>
    </source>
</evidence>
<comment type="caution">
    <text evidence="1">The sequence shown here is derived from an EMBL/GenBank/DDBJ whole genome shotgun (WGS) entry which is preliminary data.</text>
</comment>
<accession>A0A4Q7UC02</accession>
<keyword evidence="2" id="KW-1185">Reference proteome</keyword>
<reference evidence="1 2" key="1">
    <citation type="submission" date="2019-02" db="EMBL/GenBank/DDBJ databases">
        <title>Sequencing the genomes of 1000 actinobacteria strains.</title>
        <authorList>
            <person name="Klenk H.-P."/>
        </authorList>
    </citation>
    <scope>NUCLEOTIDE SEQUENCE [LARGE SCALE GENOMIC DNA]</scope>
    <source>
        <strain evidence="1 2">DSM 45888</strain>
    </source>
</reference>
<dbReference type="RefSeq" id="WP_130401167.1">
    <property type="nucleotide sequence ID" value="NZ_SHKK01000001.1"/>
</dbReference>
<sequence>MVTLDETVRRLAADRDVLMDRTADRTEEELSAGYRVRGGPLGHFCESLRDLVARGALIDDLSRYDEQRWSAPVNLSDGTSRSMGELARHVMTVPGHEPYWHAAIHLGELAAAA</sequence>
<gene>
    <name evidence="1" type="ORF">EV382_1889</name>
</gene>
<proteinExistence type="predicted"/>
<dbReference type="EMBL" id="SHKK01000001">
    <property type="protein sequence ID" value="RZT78697.1"/>
    <property type="molecule type" value="Genomic_DNA"/>
</dbReference>